<evidence type="ECO:0000256" key="3">
    <source>
        <dbReference type="ARBA" id="ARBA00022679"/>
    </source>
</evidence>
<reference evidence="10 11" key="1">
    <citation type="submission" date="2024-03" db="EMBL/GenBank/DDBJ databases">
        <title>Actinomycetospora sp. OC33-EN07, a novel actinomycete isolated from wild orchid (Aerides multiflora).</title>
        <authorList>
            <person name="Suriyachadkun C."/>
        </authorList>
    </citation>
    <scope>NUCLEOTIDE SEQUENCE [LARGE SCALE GENOMIC DNA]</scope>
    <source>
        <strain evidence="10 11">OC33-EN07</strain>
    </source>
</reference>
<keyword evidence="4 6" id="KW-0547">Nucleotide-binding</keyword>
<dbReference type="InterPro" id="IPR002891">
    <property type="entry name" value="APS"/>
</dbReference>
<dbReference type="PANTHER" id="PTHR42700:SF1">
    <property type="entry name" value="SULFATE ADENYLYLTRANSFERASE"/>
    <property type="match status" value="1"/>
</dbReference>
<gene>
    <name evidence="6 10" type="primary">cysC</name>
    <name evidence="10" type="ORF">WCD58_10715</name>
</gene>
<evidence type="ECO:0000256" key="4">
    <source>
        <dbReference type="ARBA" id="ARBA00022741"/>
    </source>
</evidence>
<dbReference type="RefSeq" id="WP_337702493.1">
    <property type="nucleotide sequence ID" value="NZ_JBBEGM010000003.1"/>
</dbReference>
<keyword evidence="3 6" id="KW-0808">Transferase</keyword>
<dbReference type="InterPro" id="IPR059117">
    <property type="entry name" value="APS_kinase_dom"/>
</dbReference>
<comment type="similarity">
    <text evidence="6 7">Belongs to the APS kinase family.</text>
</comment>
<accession>A0ABU8M2N8</accession>
<proteinExistence type="inferred from homology"/>
<evidence type="ECO:0000256" key="7">
    <source>
        <dbReference type="RuleBase" id="RU004347"/>
    </source>
</evidence>
<comment type="function">
    <text evidence="6 7">Catalyzes the synthesis of activated sulfate.</text>
</comment>
<comment type="catalytic activity">
    <reaction evidence="1 6 7">
        <text>adenosine 5'-phosphosulfate + ATP = 3'-phosphoadenylyl sulfate + ADP + H(+)</text>
        <dbReference type="Rhea" id="RHEA:24152"/>
        <dbReference type="ChEBI" id="CHEBI:15378"/>
        <dbReference type="ChEBI" id="CHEBI:30616"/>
        <dbReference type="ChEBI" id="CHEBI:58243"/>
        <dbReference type="ChEBI" id="CHEBI:58339"/>
        <dbReference type="ChEBI" id="CHEBI:456216"/>
        <dbReference type="EC" id="2.7.1.25"/>
    </reaction>
</comment>
<keyword evidence="11" id="KW-1185">Reference proteome</keyword>
<dbReference type="Gene3D" id="3.40.50.300">
    <property type="entry name" value="P-loop containing nucleotide triphosphate hydrolases"/>
    <property type="match status" value="1"/>
</dbReference>
<dbReference type="CDD" id="cd02027">
    <property type="entry name" value="APSK"/>
    <property type="match status" value="1"/>
</dbReference>
<sequence>MPDDTRAHHFQPPHDRPCAGGATVWLTGLPSAGKSTIANAVAARLRVERCGVEVLDGDLIRENLSRGLGYSREDRAVNIRRIGFVAELLARNGVIVLVAAIAPHADVREQVRTTHAEAGTPYHEVYVSTPVEVAGERDVKGLYARQRAGEVQGLTGVDDPYEVPERPDLEIPSHEQSVDESVELLVDHLHRHGLTEQGATAPETATSTRTAP</sequence>
<feature type="compositionally biased region" description="Basic and acidic residues" evidence="8">
    <location>
        <begin position="163"/>
        <end position="175"/>
    </location>
</feature>
<organism evidence="10 11">
    <name type="scientific">Actinomycetospora flava</name>
    <dbReference type="NCBI Taxonomy" id="3129232"/>
    <lineage>
        <taxon>Bacteria</taxon>
        <taxon>Bacillati</taxon>
        <taxon>Actinomycetota</taxon>
        <taxon>Actinomycetes</taxon>
        <taxon>Pseudonocardiales</taxon>
        <taxon>Pseudonocardiaceae</taxon>
        <taxon>Actinomycetospora</taxon>
    </lineage>
</organism>
<evidence type="ECO:0000256" key="1">
    <source>
        <dbReference type="ARBA" id="ARBA00001823"/>
    </source>
</evidence>
<keyword evidence="6 7" id="KW-0418">Kinase</keyword>
<feature type="binding site" evidence="6">
    <location>
        <begin position="28"/>
        <end position="35"/>
    </location>
    <ligand>
        <name>ATP</name>
        <dbReference type="ChEBI" id="CHEBI:30616"/>
    </ligand>
</feature>
<comment type="caution">
    <text evidence="10">The sequence shown here is derived from an EMBL/GenBank/DDBJ whole genome shotgun (WGS) entry which is preliminary data.</text>
</comment>
<dbReference type="EC" id="2.7.1.25" evidence="2 6"/>
<protein>
    <recommendedName>
        <fullName evidence="2 6">Adenylyl-sulfate kinase</fullName>
        <ecNumber evidence="2 6">2.7.1.25</ecNumber>
    </recommendedName>
    <alternativeName>
        <fullName evidence="6">APS kinase</fullName>
    </alternativeName>
    <alternativeName>
        <fullName evidence="6">ATP adenosine-5'-phosphosulfate 3'-phosphotransferase</fullName>
    </alternativeName>
    <alternativeName>
        <fullName evidence="6">Adenosine-5'-phosphosulfate kinase</fullName>
    </alternativeName>
</protein>
<feature type="region of interest" description="Disordered" evidence="8">
    <location>
        <begin position="193"/>
        <end position="212"/>
    </location>
</feature>
<dbReference type="PANTHER" id="PTHR42700">
    <property type="entry name" value="SULFATE ADENYLYLTRANSFERASE"/>
    <property type="match status" value="1"/>
</dbReference>
<evidence type="ECO:0000313" key="10">
    <source>
        <dbReference type="EMBL" id="MEJ2861632.1"/>
    </source>
</evidence>
<dbReference type="NCBIfam" id="NF003013">
    <property type="entry name" value="PRK03846.1"/>
    <property type="match status" value="1"/>
</dbReference>
<evidence type="ECO:0000256" key="2">
    <source>
        <dbReference type="ARBA" id="ARBA00012121"/>
    </source>
</evidence>
<dbReference type="EMBL" id="JBBEGM010000003">
    <property type="protein sequence ID" value="MEJ2861632.1"/>
    <property type="molecule type" value="Genomic_DNA"/>
</dbReference>
<feature type="domain" description="APS kinase" evidence="9">
    <location>
        <begin position="21"/>
        <end position="171"/>
    </location>
</feature>
<dbReference type="NCBIfam" id="TIGR00455">
    <property type="entry name" value="apsK"/>
    <property type="match status" value="1"/>
</dbReference>
<feature type="compositionally biased region" description="Polar residues" evidence="8">
    <location>
        <begin position="203"/>
        <end position="212"/>
    </location>
</feature>
<dbReference type="InterPro" id="IPR027417">
    <property type="entry name" value="P-loop_NTPase"/>
</dbReference>
<keyword evidence="6" id="KW-0597">Phosphoprotein</keyword>
<dbReference type="GO" id="GO:0004020">
    <property type="term" value="F:adenylylsulfate kinase activity"/>
    <property type="evidence" value="ECO:0007669"/>
    <property type="project" value="UniProtKB-EC"/>
</dbReference>
<dbReference type="SUPFAM" id="SSF52540">
    <property type="entry name" value="P-loop containing nucleoside triphosphate hydrolases"/>
    <property type="match status" value="1"/>
</dbReference>
<evidence type="ECO:0000256" key="8">
    <source>
        <dbReference type="SAM" id="MobiDB-lite"/>
    </source>
</evidence>
<comment type="caution">
    <text evidence="6">Lacks conserved residue(s) required for the propagation of feature annotation.</text>
</comment>
<name>A0ABU8M2N8_9PSEU</name>
<evidence type="ECO:0000256" key="6">
    <source>
        <dbReference type="HAMAP-Rule" id="MF_00065"/>
    </source>
</evidence>
<dbReference type="Pfam" id="PF01583">
    <property type="entry name" value="APS_kinase"/>
    <property type="match status" value="1"/>
</dbReference>
<dbReference type="Proteomes" id="UP001369736">
    <property type="component" value="Unassembled WGS sequence"/>
</dbReference>
<keyword evidence="5 6" id="KW-0067">ATP-binding</keyword>
<feature type="region of interest" description="Disordered" evidence="8">
    <location>
        <begin position="155"/>
        <end position="175"/>
    </location>
</feature>
<evidence type="ECO:0000313" key="11">
    <source>
        <dbReference type="Proteomes" id="UP001369736"/>
    </source>
</evidence>
<dbReference type="HAMAP" id="MF_00065">
    <property type="entry name" value="Adenylyl_sulf_kinase"/>
    <property type="match status" value="1"/>
</dbReference>
<dbReference type="InterPro" id="IPR050512">
    <property type="entry name" value="Sulf_AdTrans/APS_kinase"/>
</dbReference>
<evidence type="ECO:0000256" key="5">
    <source>
        <dbReference type="ARBA" id="ARBA00022840"/>
    </source>
</evidence>
<evidence type="ECO:0000259" key="9">
    <source>
        <dbReference type="Pfam" id="PF01583"/>
    </source>
</evidence>
<comment type="pathway">
    <text evidence="6 7">Sulfur metabolism; hydrogen sulfide biosynthesis; sulfite from sulfate: step 2/3.</text>
</comment>